<feature type="chain" id="PRO_5017702068" evidence="1">
    <location>
        <begin position="22"/>
        <end position="82"/>
    </location>
</feature>
<name>A0A3E0E3W2_9FLAO</name>
<keyword evidence="1" id="KW-0732">Signal</keyword>
<evidence type="ECO:0000313" key="3">
    <source>
        <dbReference type="Proteomes" id="UP000257136"/>
    </source>
</evidence>
<dbReference type="EMBL" id="QUNI01000014">
    <property type="protein sequence ID" value="REG92972.1"/>
    <property type="molecule type" value="Genomic_DNA"/>
</dbReference>
<evidence type="ECO:0000256" key="1">
    <source>
        <dbReference type="SAM" id="SignalP"/>
    </source>
</evidence>
<dbReference type="OrthoDB" id="1366886at2"/>
<sequence>MKKAILSIGLFTLVLASTSFAAPTSSTSSIADNTAITNVDGTGAQQTGDHRKVDFNQNLLVNQVTAVDGTGAQQTGDHRKVD</sequence>
<organism evidence="2 3">
    <name type="scientific">Flavobacterium aquicola</name>
    <dbReference type="NCBI Taxonomy" id="1682742"/>
    <lineage>
        <taxon>Bacteria</taxon>
        <taxon>Pseudomonadati</taxon>
        <taxon>Bacteroidota</taxon>
        <taxon>Flavobacteriia</taxon>
        <taxon>Flavobacteriales</taxon>
        <taxon>Flavobacteriaceae</taxon>
        <taxon>Flavobacterium</taxon>
    </lineage>
</organism>
<dbReference type="AlphaFoldDB" id="A0A3E0E3W2"/>
<reference evidence="2 3" key="1">
    <citation type="submission" date="2018-08" db="EMBL/GenBank/DDBJ databases">
        <title>Genomic Encyclopedia of Archaeal and Bacterial Type Strains, Phase II (KMG-II): from individual species to whole genera.</title>
        <authorList>
            <person name="Goeker M."/>
        </authorList>
    </citation>
    <scope>NUCLEOTIDE SEQUENCE [LARGE SCALE GENOMIC DNA]</scope>
    <source>
        <strain evidence="2 3">DSM 100880</strain>
    </source>
</reference>
<dbReference type="RefSeq" id="WP_115814714.1">
    <property type="nucleotide sequence ID" value="NZ_QUNI01000014.1"/>
</dbReference>
<gene>
    <name evidence="2" type="ORF">C8P67_11471</name>
</gene>
<protein>
    <submittedName>
        <fullName evidence="2">Uncharacterized protein</fullName>
    </submittedName>
</protein>
<keyword evidence="3" id="KW-1185">Reference proteome</keyword>
<evidence type="ECO:0000313" key="2">
    <source>
        <dbReference type="EMBL" id="REG92972.1"/>
    </source>
</evidence>
<proteinExistence type="predicted"/>
<comment type="caution">
    <text evidence="2">The sequence shown here is derived from an EMBL/GenBank/DDBJ whole genome shotgun (WGS) entry which is preliminary data.</text>
</comment>
<feature type="signal peptide" evidence="1">
    <location>
        <begin position="1"/>
        <end position="21"/>
    </location>
</feature>
<accession>A0A3E0E3W2</accession>
<dbReference type="Proteomes" id="UP000257136">
    <property type="component" value="Unassembled WGS sequence"/>
</dbReference>